<dbReference type="InterPro" id="IPR002321">
    <property type="entry name" value="Cyt_c_II"/>
</dbReference>
<evidence type="ECO:0000256" key="4">
    <source>
        <dbReference type="ARBA" id="ARBA00022982"/>
    </source>
</evidence>
<comment type="caution">
    <text evidence="7">The sequence shown here is derived from an EMBL/GenBank/DDBJ whole genome shotgun (WGS) entry which is preliminary data.</text>
</comment>
<evidence type="ECO:0000256" key="2">
    <source>
        <dbReference type="ARBA" id="ARBA00022617"/>
    </source>
</evidence>
<proteinExistence type="predicted"/>
<keyword evidence="3" id="KW-0479">Metal-binding</keyword>
<keyword evidence="4" id="KW-0249">Electron transport</keyword>
<organism evidence="7 8">
    <name type="scientific">Pannonibacter tanglangensis</name>
    <dbReference type="NCBI Taxonomy" id="2750084"/>
    <lineage>
        <taxon>Bacteria</taxon>
        <taxon>Pseudomonadati</taxon>
        <taxon>Pseudomonadota</taxon>
        <taxon>Alphaproteobacteria</taxon>
        <taxon>Hyphomicrobiales</taxon>
        <taxon>Stappiaceae</taxon>
        <taxon>Pannonibacter</taxon>
    </lineage>
</organism>
<sequence>MKSFALAAAAVALTMSLSAAQAADDPVAARKALMQSVAASAALSGGMMKGDIAYSPAAGRAAIVSLNAAALSFGAFFPAGSGTAANTTASPKIWDDAAGFSAALAKFSAATGAAAQASGKDGPADVDAFKAAVGPVLASCKSCHEAYRVQK</sequence>
<feature type="signal peptide" evidence="6">
    <location>
        <begin position="1"/>
        <end position="22"/>
    </location>
</feature>
<dbReference type="Gene3D" id="1.20.120.10">
    <property type="entry name" value="Cytochrome c/b562"/>
    <property type="match status" value="1"/>
</dbReference>
<keyword evidence="5" id="KW-0408">Iron</keyword>
<protein>
    <submittedName>
        <fullName evidence="7">Cytochrome c</fullName>
    </submittedName>
</protein>
<dbReference type="PROSITE" id="PS51009">
    <property type="entry name" value="CYTCII"/>
    <property type="match status" value="1"/>
</dbReference>
<dbReference type="PIRSF" id="PIRSF000027">
    <property type="entry name" value="Cytc_c_prime"/>
    <property type="match status" value="1"/>
</dbReference>
<dbReference type="SUPFAM" id="SSF47175">
    <property type="entry name" value="Cytochromes"/>
    <property type="match status" value="1"/>
</dbReference>
<dbReference type="InterPro" id="IPR012127">
    <property type="entry name" value="Cyt_c_prime"/>
</dbReference>
<evidence type="ECO:0000256" key="6">
    <source>
        <dbReference type="SAM" id="SignalP"/>
    </source>
</evidence>
<dbReference type="RefSeq" id="WP_161674313.1">
    <property type="nucleotide sequence ID" value="NZ_JAABLP010000001.1"/>
</dbReference>
<keyword evidence="6" id="KW-0732">Signal</keyword>
<name>A0ABW9ZE42_9HYPH</name>
<dbReference type="EMBL" id="JAABLP010000001">
    <property type="protein sequence ID" value="NBN62943.1"/>
    <property type="molecule type" value="Genomic_DNA"/>
</dbReference>
<evidence type="ECO:0000256" key="5">
    <source>
        <dbReference type="ARBA" id="ARBA00023004"/>
    </source>
</evidence>
<feature type="chain" id="PRO_5045106310" evidence="6">
    <location>
        <begin position="23"/>
        <end position="151"/>
    </location>
</feature>
<accession>A0ABW9ZE42</accession>
<dbReference type="InterPro" id="IPR010980">
    <property type="entry name" value="Cyt_c/b562"/>
</dbReference>
<dbReference type="Pfam" id="PF01322">
    <property type="entry name" value="Cytochrom_C_2"/>
    <property type="match status" value="1"/>
</dbReference>
<keyword evidence="2" id="KW-0349">Heme</keyword>
<keyword evidence="8" id="KW-1185">Reference proteome</keyword>
<evidence type="ECO:0000313" key="7">
    <source>
        <dbReference type="EMBL" id="NBN62943.1"/>
    </source>
</evidence>
<evidence type="ECO:0000256" key="1">
    <source>
        <dbReference type="ARBA" id="ARBA00022448"/>
    </source>
</evidence>
<gene>
    <name evidence="7" type="ORF">GWI71_04535</name>
</gene>
<keyword evidence="1" id="KW-0813">Transport</keyword>
<reference evidence="7 8" key="1">
    <citation type="submission" date="2020-01" db="EMBL/GenBank/DDBJ databases">
        <authorList>
            <person name="Peng S.Y."/>
            <person name="Li J."/>
            <person name="Wang M."/>
            <person name="Wang L."/>
            <person name="Wang C.Q."/>
            <person name="Wang J.R."/>
        </authorList>
    </citation>
    <scope>NUCLEOTIDE SEQUENCE [LARGE SCALE GENOMIC DNA]</scope>
    <source>
        <strain evidence="7 8">XCT-34</strain>
    </source>
</reference>
<dbReference type="Proteomes" id="UP000541347">
    <property type="component" value="Unassembled WGS sequence"/>
</dbReference>
<evidence type="ECO:0000256" key="3">
    <source>
        <dbReference type="ARBA" id="ARBA00022723"/>
    </source>
</evidence>
<evidence type="ECO:0000313" key="8">
    <source>
        <dbReference type="Proteomes" id="UP000541347"/>
    </source>
</evidence>